<feature type="transmembrane region" description="Helical" evidence="1">
    <location>
        <begin position="215"/>
        <end position="236"/>
    </location>
</feature>
<proteinExistence type="predicted"/>
<feature type="transmembrane region" description="Helical" evidence="1">
    <location>
        <begin position="242"/>
        <end position="262"/>
    </location>
</feature>
<keyword evidence="3" id="KW-1185">Reference proteome</keyword>
<protein>
    <submittedName>
        <fullName evidence="2">Stage II sporulation protein M</fullName>
    </submittedName>
</protein>
<keyword evidence="1" id="KW-0812">Transmembrane</keyword>
<evidence type="ECO:0000313" key="3">
    <source>
        <dbReference type="Proteomes" id="UP001302249"/>
    </source>
</evidence>
<evidence type="ECO:0000256" key="1">
    <source>
        <dbReference type="SAM" id="Phobius"/>
    </source>
</evidence>
<dbReference type="PANTHER" id="PTHR35337:SF1">
    <property type="entry name" value="SLR1478 PROTEIN"/>
    <property type="match status" value="1"/>
</dbReference>
<evidence type="ECO:0000313" key="2">
    <source>
        <dbReference type="EMBL" id="WNO54775.1"/>
    </source>
</evidence>
<dbReference type="PANTHER" id="PTHR35337">
    <property type="entry name" value="SLR1478 PROTEIN"/>
    <property type="match status" value="1"/>
</dbReference>
<feature type="transmembrane region" description="Helical" evidence="1">
    <location>
        <begin position="188"/>
        <end position="208"/>
    </location>
</feature>
<gene>
    <name evidence="2" type="ORF">RPR59_05890</name>
</gene>
<reference evidence="2 3" key="1">
    <citation type="submission" date="2023-09" db="EMBL/GenBank/DDBJ databases">
        <authorList>
            <person name="Rey-Velasco X."/>
        </authorList>
    </citation>
    <scope>NUCLEOTIDE SEQUENCE [LARGE SCALE GENOMIC DNA]</scope>
    <source>
        <strain evidence="2 3">W311</strain>
    </source>
</reference>
<feature type="transmembrane region" description="Helical" evidence="1">
    <location>
        <begin position="307"/>
        <end position="326"/>
    </location>
</feature>
<sequence>MNTTMPRFAARHFRAEREADWRRLEDLLDRVEHKSLRRLTDADLMALPRLYRAALSALSVARDTSLDAAMIAYLEDLCTRAYFVLYGCREPWGRRLASYFRRDLPHAVRAIAPEAALTAALFFASAVAAYFLVRSDPAWFSAILPEGLANGRNMQASADYLRGTLYNPPQHGGLEIFATFLFTHNSQITILSFALGFAFGIPTMFLIAQNGAILGALYAAFVPHGLGVGLTGWLAIHGTTEISAIILAGGAGLHIGRAVALPGREGRVRAAAEAGKRAALVMIGVVLMLLVAGLLEGFGRQLVTDDAARFAVAGVMLCLWIAYFGLSGRRHDRT</sequence>
<accession>A0ABZ0BCI3</accession>
<dbReference type="RefSeq" id="WP_313917642.1">
    <property type="nucleotide sequence ID" value="NZ_CP135076.1"/>
</dbReference>
<feature type="transmembrane region" description="Helical" evidence="1">
    <location>
        <begin position="274"/>
        <end position="295"/>
    </location>
</feature>
<dbReference type="InterPro" id="IPR002798">
    <property type="entry name" value="SpoIIM-like"/>
</dbReference>
<name>A0ABZ0BCI3_9SPHN</name>
<dbReference type="Pfam" id="PF01944">
    <property type="entry name" value="SpoIIM"/>
    <property type="match status" value="1"/>
</dbReference>
<keyword evidence="1" id="KW-1133">Transmembrane helix</keyword>
<feature type="transmembrane region" description="Helical" evidence="1">
    <location>
        <begin position="111"/>
        <end position="133"/>
    </location>
</feature>
<dbReference type="Proteomes" id="UP001302249">
    <property type="component" value="Chromosome"/>
</dbReference>
<dbReference type="EMBL" id="CP135076">
    <property type="protein sequence ID" value="WNO54775.1"/>
    <property type="molecule type" value="Genomic_DNA"/>
</dbReference>
<keyword evidence="1" id="KW-0472">Membrane</keyword>
<organism evidence="2 3">
    <name type="scientific">Stakelama saccharophila</name>
    <dbReference type="NCBI Taxonomy" id="3075605"/>
    <lineage>
        <taxon>Bacteria</taxon>
        <taxon>Pseudomonadati</taxon>
        <taxon>Pseudomonadota</taxon>
        <taxon>Alphaproteobacteria</taxon>
        <taxon>Sphingomonadales</taxon>
        <taxon>Sphingomonadaceae</taxon>
        <taxon>Stakelama</taxon>
    </lineage>
</organism>